<keyword evidence="1" id="KW-0238">DNA-binding</keyword>
<dbReference type="Pfam" id="PF02082">
    <property type="entry name" value="Rrf2"/>
    <property type="match status" value="1"/>
</dbReference>
<dbReference type="InterPro" id="IPR036390">
    <property type="entry name" value="WH_DNA-bd_sf"/>
</dbReference>
<accession>A0A1F6THG1</accession>
<dbReference type="GO" id="GO:0003677">
    <property type="term" value="F:DNA binding"/>
    <property type="evidence" value="ECO:0007669"/>
    <property type="project" value="UniProtKB-KW"/>
</dbReference>
<dbReference type="Gene3D" id="1.10.10.10">
    <property type="entry name" value="Winged helix-like DNA-binding domain superfamily/Winged helix DNA-binding domain"/>
    <property type="match status" value="1"/>
</dbReference>
<organism evidence="2 3">
    <name type="scientific">Candidatus Muproteobacteria bacterium RBG_16_65_31</name>
    <dbReference type="NCBI Taxonomy" id="1817759"/>
    <lineage>
        <taxon>Bacteria</taxon>
        <taxon>Pseudomonadati</taxon>
        <taxon>Pseudomonadota</taxon>
        <taxon>Candidatus Muproteobacteria</taxon>
    </lineage>
</organism>
<dbReference type="NCBIfam" id="TIGR00738">
    <property type="entry name" value="rrf2_super"/>
    <property type="match status" value="1"/>
</dbReference>
<name>A0A1F6THG1_9PROT</name>
<sequence>MRLTVFSDYNLRLLIYLGARPDGLSTIADIAAAYDISKNHLMKVAQQLGAQGYIETVRGKGGGLRLKRPPSEISIGVLLRRTESETALVECFDEAAARCRIEPACVMRGALRRAQEAFFKTLDRYTLTDLLRPRAQLAPILFRRAGARGRAAKTG</sequence>
<dbReference type="GO" id="GO:0005829">
    <property type="term" value="C:cytosol"/>
    <property type="evidence" value="ECO:0007669"/>
    <property type="project" value="TreeGrafter"/>
</dbReference>
<dbReference type="InterPro" id="IPR036388">
    <property type="entry name" value="WH-like_DNA-bd_sf"/>
</dbReference>
<evidence type="ECO:0000313" key="3">
    <source>
        <dbReference type="Proteomes" id="UP000179344"/>
    </source>
</evidence>
<protein>
    <submittedName>
        <fullName evidence="2">Rrf2 family transcriptional regulator</fullName>
    </submittedName>
</protein>
<evidence type="ECO:0000313" key="2">
    <source>
        <dbReference type="EMBL" id="OGI44570.1"/>
    </source>
</evidence>
<gene>
    <name evidence="2" type="ORF">A2V92_00990</name>
</gene>
<proteinExistence type="predicted"/>
<dbReference type="Proteomes" id="UP000179344">
    <property type="component" value="Unassembled WGS sequence"/>
</dbReference>
<comment type="caution">
    <text evidence="2">The sequence shown here is derived from an EMBL/GenBank/DDBJ whole genome shotgun (WGS) entry which is preliminary data.</text>
</comment>
<evidence type="ECO:0000256" key="1">
    <source>
        <dbReference type="ARBA" id="ARBA00023125"/>
    </source>
</evidence>
<dbReference type="PANTHER" id="PTHR33221">
    <property type="entry name" value="WINGED HELIX-TURN-HELIX TRANSCRIPTIONAL REGULATOR, RRF2 FAMILY"/>
    <property type="match status" value="1"/>
</dbReference>
<dbReference type="AlphaFoldDB" id="A0A1F6THG1"/>
<dbReference type="PANTHER" id="PTHR33221:SF4">
    <property type="entry name" value="HTH-TYPE TRANSCRIPTIONAL REPRESSOR NSRR"/>
    <property type="match status" value="1"/>
</dbReference>
<dbReference type="SUPFAM" id="SSF46785">
    <property type="entry name" value="Winged helix' DNA-binding domain"/>
    <property type="match status" value="1"/>
</dbReference>
<dbReference type="InterPro" id="IPR000944">
    <property type="entry name" value="Tscrpt_reg_Rrf2"/>
</dbReference>
<dbReference type="GO" id="GO:0003700">
    <property type="term" value="F:DNA-binding transcription factor activity"/>
    <property type="evidence" value="ECO:0007669"/>
    <property type="project" value="TreeGrafter"/>
</dbReference>
<dbReference type="EMBL" id="MFST01000043">
    <property type="protein sequence ID" value="OGI44570.1"/>
    <property type="molecule type" value="Genomic_DNA"/>
</dbReference>
<reference evidence="2 3" key="1">
    <citation type="journal article" date="2016" name="Nat. Commun.">
        <title>Thousands of microbial genomes shed light on interconnected biogeochemical processes in an aquifer system.</title>
        <authorList>
            <person name="Anantharaman K."/>
            <person name="Brown C.T."/>
            <person name="Hug L.A."/>
            <person name="Sharon I."/>
            <person name="Castelle C.J."/>
            <person name="Probst A.J."/>
            <person name="Thomas B.C."/>
            <person name="Singh A."/>
            <person name="Wilkins M.J."/>
            <person name="Karaoz U."/>
            <person name="Brodie E.L."/>
            <person name="Williams K.H."/>
            <person name="Hubbard S.S."/>
            <person name="Banfield J.F."/>
        </authorList>
    </citation>
    <scope>NUCLEOTIDE SEQUENCE [LARGE SCALE GENOMIC DNA]</scope>
</reference>
<dbReference type="PROSITE" id="PS51197">
    <property type="entry name" value="HTH_RRF2_2"/>
    <property type="match status" value="1"/>
</dbReference>